<dbReference type="EMBL" id="OP616817">
    <property type="protein sequence ID" value="WDB00111.1"/>
    <property type="molecule type" value="Genomic_DNA"/>
</dbReference>
<comment type="similarity">
    <text evidence="2">Belongs to the universal ribosomal protein uL24 family.</text>
</comment>
<dbReference type="InterPro" id="IPR057264">
    <property type="entry name" value="Ribosomal_uL24_C"/>
</dbReference>
<dbReference type="GO" id="GO:0003735">
    <property type="term" value="F:structural constituent of ribosome"/>
    <property type="evidence" value="ECO:0007669"/>
    <property type="project" value="InterPro"/>
</dbReference>
<dbReference type="GO" id="GO:1990904">
    <property type="term" value="C:ribonucleoprotein complex"/>
    <property type="evidence" value="ECO:0007669"/>
    <property type="project" value="UniProtKB-KW"/>
</dbReference>
<dbReference type="GO" id="GO:0003723">
    <property type="term" value="F:RNA binding"/>
    <property type="evidence" value="ECO:0007669"/>
    <property type="project" value="InterPro"/>
</dbReference>
<dbReference type="HAMAP" id="MF_01326_B">
    <property type="entry name" value="Ribosomal_uL24_B"/>
    <property type="match status" value="1"/>
</dbReference>
<dbReference type="Pfam" id="PF17136">
    <property type="entry name" value="ribosomal_L24"/>
    <property type="match status" value="1"/>
</dbReference>
<proteinExistence type="inferred from homology"/>
<gene>
    <name evidence="8" type="primary">rpl24</name>
    <name evidence="8" type="ORF">CspTHAL103_186</name>
</gene>
<dbReference type="InterPro" id="IPR008991">
    <property type="entry name" value="Translation_prot_SH3-like_sf"/>
</dbReference>
<sequence length="111" mass="12594">MKKMSKNRAKFLFKVGDSIKVIAGNDKGKISTITHVLRKISKIIVKDVNFKTKHIKSTKEGENGKIEIREFPIHISNIMLCGPKQIASRFNIISNNNGNKIRKLIKTGEYL</sequence>
<dbReference type="InterPro" id="IPR005824">
    <property type="entry name" value="KOW"/>
</dbReference>
<name>A0A9Y1MXY8_9RHOD</name>
<reference evidence="8" key="1">
    <citation type="journal article" date="2023" name="J. Phycol.">
        <title>Revised classification of the Cyanidiophyceae based on plastid genome data with descriptions of the Cavernulicolales ord. nov. and Galdieriales ord. nov. (Rhodophyta).</title>
        <authorList>
            <person name="Park S.I."/>
            <person name="Cho C.H."/>
            <person name="Ciniglia C."/>
            <person name="Huang T.Y."/>
            <person name="Liu S.L."/>
            <person name="Bustamante D.E."/>
            <person name="Calderon M.S."/>
            <person name="Mansilla A."/>
            <person name="McDermott T."/>
            <person name="Andersen R.A."/>
            <person name="Yoon H.S."/>
        </authorList>
    </citation>
    <scope>NUCLEOTIDE SEQUENCE</scope>
</reference>
<organism evidence="8">
    <name type="scientific">Cyanidium sp. THAL103</name>
    <dbReference type="NCBI Taxonomy" id="3027999"/>
    <lineage>
        <taxon>Eukaryota</taxon>
        <taxon>Rhodophyta</taxon>
        <taxon>Bangiophyceae</taxon>
        <taxon>Cyanidiales</taxon>
        <taxon>Cyanidiaceae</taxon>
        <taxon>Cyanidium</taxon>
    </lineage>
</organism>
<evidence type="ECO:0000313" key="8">
    <source>
        <dbReference type="EMBL" id="WDB00111.1"/>
    </source>
</evidence>
<dbReference type="InterPro" id="IPR041988">
    <property type="entry name" value="Ribosomal_uL24_KOW"/>
</dbReference>
<evidence type="ECO:0000259" key="7">
    <source>
        <dbReference type="SMART" id="SM00739"/>
    </source>
</evidence>
<dbReference type="AlphaFoldDB" id="A0A9Y1MXY8"/>
<dbReference type="SUPFAM" id="SSF50104">
    <property type="entry name" value="Translation proteins SH3-like domain"/>
    <property type="match status" value="1"/>
</dbReference>
<keyword evidence="8" id="KW-0934">Plastid</keyword>
<evidence type="ECO:0000256" key="6">
    <source>
        <dbReference type="ARBA" id="ARBA00035361"/>
    </source>
</evidence>
<evidence type="ECO:0000256" key="5">
    <source>
        <dbReference type="ARBA" id="ARBA00035282"/>
    </source>
</evidence>
<dbReference type="InterPro" id="IPR003256">
    <property type="entry name" value="Ribosomal_uL24"/>
</dbReference>
<dbReference type="InterPro" id="IPR014722">
    <property type="entry name" value="Rib_uL2_dom2"/>
</dbReference>
<dbReference type="PANTHER" id="PTHR12903">
    <property type="entry name" value="MITOCHONDRIAL RIBOSOMAL PROTEIN L24"/>
    <property type="match status" value="1"/>
</dbReference>
<dbReference type="NCBIfam" id="TIGR01079">
    <property type="entry name" value="rplX_bact"/>
    <property type="match status" value="1"/>
</dbReference>
<keyword evidence="3 8" id="KW-0689">Ribosomal protein</keyword>
<dbReference type="Gene3D" id="2.30.30.30">
    <property type="match status" value="1"/>
</dbReference>
<evidence type="ECO:0000256" key="4">
    <source>
        <dbReference type="ARBA" id="ARBA00023274"/>
    </source>
</evidence>
<dbReference type="SMART" id="SM00739">
    <property type="entry name" value="KOW"/>
    <property type="match status" value="1"/>
</dbReference>
<protein>
    <recommendedName>
        <fullName evidence="5">Large ribosomal subunit protein uL24c</fullName>
    </recommendedName>
    <alternativeName>
        <fullName evidence="6">50S ribosomal protein L24, chloroplastic</fullName>
    </alternativeName>
</protein>
<geneLocation type="plastid" evidence="8"/>
<dbReference type="GO" id="GO:0006412">
    <property type="term" value="P:translation"/>
    <property type="evidence" value="ECO:0007669"/>
    <property type="project" value="InterPro"/>
</dbReference>
<comment type="function">
    <text evidence="1">One of two assembly initiator proteins, it binds directly to the 5'-end of the 23S rRNA, where it nucleates assembly of the 50S subunit.</text>
</comment>
<feature type="domain" description="KOW" evidence="7">
    <location>
        <begin position="12"/>
        <end position="39"/>
    </location>
</feature>
<evidence type="ECO:0000256" key="1">
    <source>
        <dbReference type="ARBA" id="ARBA00004072"/>
    </source>
</evidence>
<dbReference type="CDD" id="cd06089">
    <property type="entry name" value="KOW_RPL26"/>
    <property type="match status" value="1"/>
</dbReference>
<keyword evidence="4" id="KW-0687">Ribonucleoprotein</keyword>
<evidence type="ECO:0000256" key="3">
    <source>
        <dbReference type="ARBA" id="ARBA00022980"/>
    </source>
</evidence>
<accession>A0A9Y1MXY8</accession>
<evidence type="ECO:0000256" key="2">
    <source>
        <dbReference type="ARBA" id="ARBA00010618"/>
    </source>
</evidence>
<dbReference type="GO" id="GO:0005840">
    <property type="term" value="C:ribosome"/>
    <property type="evidence" value="ECO:0007669"/>
    <property type="project" value="UniProtKB-KW"/>
</dbReference>